<organism evidence="1">
    <name type="scientific">Arundo donax</name>
    <name type="common">Giant reed</name>
    <name type="synonym">Donax arundinaceus</name>
    <dbReference type="NCBI Taxonomy" id="35708"/>
    <lineage>
        <taxon>Eukaryota</taxon>
        <taxon>Viridiplantae</taxon>
        <taxon>Streptophyta</taxon>
        <taxon>Embryophyta</taxon>
        <taxon>Tracheophyta</taxon>
        <taxon>Spermatophyta</taxon>
        <taxon>Magnoliopsida</taxon>
        <taxon>Liliopsida</taxon>
        <taxon>Poales</taxon>
        <taxon>Poaceae</taxon>
        <taxon>PACMAD clade</taxon>
        <taxon>Arundinoideae</taxon>
        <taxon>Arundineae</taxon>
        <taxon>Arundo</taxon>
    </lineage>
</organism>
<proteinExistence type="predicted"/>
<name>A0A0A9EKD3_ARUDO</name>
<reference evidence="1" key="2">
    <citation type="journal article" date="2015" name="Data Brief">
        <title>Shoot transcriptome of the giant reed, Arundo donax.</title>
        <authorList>
            <person name="Barrero R.A."/>
            <person name="Guerrero F.D."/>
            <person name="Moolhuijzen P."/>
            <person name="Goolsby J.A."/>
            <person name="Tidwell J."/>
            <person name="Bellgard S.E."/>
            <person name="Bellgard M.I."/>
        </authorList>
    </citation>
    <scope>NUCLEOTIDE SEQUENCE</scope>
    <source>
        <tissue evidence="1">Shoot tissue taken approximately 20 cm above the soil surface</tissue>
    </source>
</reference>
<sequence length="26" mass="3285">MNKKRRLEVLPIDFTRHWIYPCQNII</sequence>
<evidence type="ECO:0000313" key="1">
    <source>
        <dbReference type="EMBL" id="JAD96502.1"/>
    </source>
</evidence>
<dbReference type="EMBL" id="GBRH01201393">
    <property type="protein sequence ID" value="JAD96502.1"/>
    <property type="molecule type" value="Transcribed_RNA"/>
</dbReference>
<protein>
    <submittedName>
        <fullName evidence="1">Uncharacterized protein</fullName>
    </submittedName>
</protein>
<reference evidence="1" key="1">
    <citation type="submission" date="2014-09" db="EMBL/GenBank/DDBJ databases">
        <authorList>
            <person name="Magalhaes I.L.F."/>
            <person name="Oliveira U."/>
            <person name="Santos F.R."/>
            <person name="Vidigal T.H.D.A."/>
            <person name="Brescovit A.D."/>
            <person name="Santos A.J."/>
        </authorList>
    </citation>
    <scope>NUCLEOTIDE SEQUENCE</scope>
    <source>
        <tissue evidence="1">Shoot tissue taken approximately 20 cm above the soil surface</tissue>
    </source>
</reference>
<dbReference type="AlphaFoldDB" id="A0A0A9EKD3"/>
<accession>A0A0A9EKD3</accession>